<dbReference type="RefSeq" id="WP_126686554.1">
    <property type="nucleotide sequence ID" value="NZ_RYYV01000021.1"/>
</dbReference>
<gene>
    <name evidence="1" type="ORF">EKH80_19945</name>
</gene>
<dbReference type="PIRSF" id="PIRSF029416">
    <property type="entry name" value="UCP029416_PTP"/>
    <property type="match status" value="1"/>
</dbReference>
<evidence type="ECO:0000313" key="2">
    <source>
        <dbReference type="Proteomes" id="UP000274358"/>
    </source>
</evidence>
<dbReference type="SUPFAM" id="SSF52788">
    <property type="entry name" value="Phosphotyrosine protein phosphatases I"/>
    <property type="match status" value="1"/>
</dbReference>
<dbReference type="AlphaFoldDB" id="A0A3S0PKR5"/>
<protein>
    <submittedName>
        <fullName evidence="1">Phosphotyrosine protein phosphatase</fullName>
    </submittedName>
</protein>
<reference evidence="1 2" key="1">
    <citation type="submission" date="2018-12" db="EMBL/GenBank/DDBJ databases">
        <title>Dyella dinghuensis sp. nov. DHOA06 and Dyella choica sp. nov. 4M-K27, isolated from forest soil.</title>
        <authorList>
            <person name="Qiu L.-H."/>
            <person name="Gao Z.-H."/>
        </authorList>
    </citation>
    <scope>NUCLEOTIDE SEQUENCE [LARGE SCALE GENOMIC DNA]</scope>
    <source>
        <strain evidence="1 2">4M-K27</strain>
    </source>
</reference>
<organism evidence="1 2">
    <name type="scientific">Dyella choica</name>
    <dbReference type="NCBI Taxonomy" id="1927959"/>
    <lineage>
        <taxon>Bacteria</taxon>
        <taxon>Pseudomonadati</taxon>
        <taxon>Pseudomonadota</taxon>
        <taxon>Gammaproteobacteria</taxon>
        <taxon>Lysobacterales</taxon>
        <taxon>Rhodanobacteraceae</taxon>
        <taxon>Dyella</taxon>
    </lineage>
</organism>
<evidence type="ECO:0000313" key="1">
    <source>
        <dbReference type="EMBL" id="RUL70898.1"/>
    </source>
</evidence>
<dbReference type="Proteomes" id="UP000274358">
    <property type="component" value="Unassembled WGS sequence"/>
</dbReference>
<name>A0A3S0PKR5_9GAMM</name>
<dbReference type="InterPro" id="IPR036196">
    <property type="entry name" value="Ptyr_pPase_sf"/>
</dbReference>
<keyword evidence="2" id="KW-1185">Reference proteome</keyword>
<accession>A0A3S0PKR5</accession>
<comment type="caution">
    <text evidence="1">The sequence shown here is derived from an EMBL/GenBank/DDBJ whole genome shotgun (WGS) entry which is preliminary data.</text>
</comment>
<dbReference type="EMBL" id="RYYV01000021">
    <property type="protein sequence ID" value="RUL70898.1"/>
    <property type="molecule type" value="Genomic_DNA"/>
</dbReference>
<dbReference type="InterPro" id="IPR016919">
    <property type="entry name" value="UCP029416_PTP"/>
</dbReference>
<dbReference type="OrthoDB" id="7210484at2"/>
<dbReference type="Gene3D" id="3.40.50.2300">
    <property type="match status" value="1"/>
</dbReference>
<proteinExistence type="predicted"/>
<sequence>MLRHVLFVCSQNRLRSPTAEQVFADWPGMESQSAGLGNDANTPVSPELLAWSDMIFVMEKAHRNKLAKKFKRYLNGKRVICLDIPDEYDFMDPILVQLLRQKVTGFLPRTLESQS</sequence>